<organism evidence="4 5">
    <name type="scientific">Gekko japonicus</name>
    <name type="common">Schlegel's Japanese gecko</name>
    <dbReference type="NCBI Taxonomy" id="146911"/>
    <lineage>
        <taxon>Eukaryota</taxon>
        <taxon>Metazoa</taxon>
        <taxon>Chordata</taxon>
        <taxon>Craniata</taxon>
        <taxon>Vertebrata</taxon>
        <taxon>Euteleostomi</taxon>
        <taxon>Lepidosauria</taxon>
        <taxon>Squamata</taxon>
        <taxon>Bifurcata</taxon>
        <taxon>Gekkota</taxon>
        <taxon>Gekkonidae</taxon>
        <taxon>Gekkoninae</taxon>
        <taxon>Gekko</taxon>
    </lineage>
</organism>
<evidence type="ECO:0000313" key="4">
    <source>
        <dbReference type="Proteomes" id="UP000694871"/>
    </source>
</evidence>
<dbReference type="InterPro" id="IPR018378">
    <property type="entry name" value="C-type_lectin_CS"/>
</dbReference>
<keyword evidence="4" id="KW-1185">Reference proteome</keyword>
<dbReference type="InterPro" id="IPR016186">
    <property type="entry name" value="C-type_lectin-like/link_sf"/>
</dbReference>
<name>A0ABM1LBA2_GEKJA</name>
<evidence type="ECO:0000259" key="3">
    <source>
        <dbReference type="PROSITE" id="PS50041"/>
    </source>
</evidence>
<dbReference type="Pfam" id="PF00059">
    <property type="entry name" value="Lectin_C"/>
    <property type="match status" value="1"/>
</dbReference>
<feature type="domain" description="C-type lectin" evidence="3">
    <location>
        <begin position="37"/>
        <end position="151"/>
    </location>
</feature>
<evidence type="ECO:0000256" key="1">
    <source>
        <dbReference type="ARBA" id="ARBA00022734"/>
    </source>
</evidence>
<evidence type="ECO:0000313" key="5">
    <source>
        <dbReference type="RefSeq" id="XP_015283239.1"/>
    </source>
</evidence>
<gene>
    <name evidence="5" type="primary">LOC107124315</name>
</gene>
<dbReference type="RefSeq" id="XP_015283239.1">
    <property type="nucleotide sequence ID" value="XM_015427753.1"/>
</dbReference>
<dbReference type="Proteomes" id="UP000694871">
    <property type="component" value="Unplaced"/>
</dbReference>
<sequence>MEADDERPISLMVPREDRMSLSCLFPCGPDTRQWEYFNGKCYYFSLETAPWMRAKSRCEEKFSQLVVINSMAEQNFIQTRTRNARYWMGLTDMDAEGVWRWVDGSDYNTGFMYWKPGEPNDDGRNEDCAHLWGNGVWNDVYCTYLCYYVCEKPWPRTARAHHSGT</sequence>
<accession>A0ABM1LBA2</accession>
<evidence type="ECO:0000256" key="2">
    <source>
        <dbReference type="ARBA" id="ARBA00023157"/>
    </source>
</evidence>
<dbReference type="PANTHER" id="PTHR22803">
    <property type="entry name" value="MANNOSE, PHOSPHOLIPASE, LECTIN RECEPTOR RELATED"/>
    <property type="match status" value="1"/>
</dbReference>
<dbReference type="InterPro" id="IPR001304">
    <property type="entry name" value="C-type_lectin-like"/>
</dbReference>
<dbReference type="Gene3D" id="3.10.100.10">
    <property type="entry name" value="Mannose-Binding Protein A, subunit A"/>
    <property type="match status" value="1"/>
</dbReference>
<dbReference type="PROSITE" id="PS50041">
    <property type="entry name" value="C_TYPE_LECTIN_2"/>
    <property type="match status" value="1"/>
</dbReference>
<keyword evidence="2" id="KW-1015">Disulfide bond</keyword>
<dbReference type="InterPro" id="IPR016187">
    <property type="entry name" value="CTDL_fold"/>
</dbReference>
<dbReference type="InterPro" id="IPR050111">
    <property type="entry name" value="C-type_lectin/snaclec_domain"/>
</dbReference>
<dbReference type="InterPro" id="IPR033989">
    <property type="entry name" value="CD209-like_CTLD"/>
</dbReference>
<keyword evidence="1" id="KW-0430">Lectin</keyword>
<proteinExistence type="predicted"/>
<dbReference type="CDD" id="cd03590">
    <property type="entry name" value="CLECT_DC-SIGN_like"/>
    <property type="match status" value="1"/>
</dbReference>
<dbReference type="SMART" id="SM00034">
    <property type="entry name" value="CLECT"/>
    <property type="match status" value="1"/>
</dbReference>
<dbReference type="PROSITE" id="PS00615">
    <property type="entry name" value="C_TYPE_LECTIN_1"/>
    <property type="match status" value="1"/>
</dbReference>
<reference evidence="5" key="1">
    <citation type="submission" date="2025-08" db="UniProtKB">
        <authorList>
            <consortium name="RefSeq"/>
        </authorList>
    </citation>
    <scope>IDENTIFICATION</scope>
</reference>
<dbReference type="GeneID" id="107124315"/>
<protein>
    <submittedName>
        <fullName evidence="5">Hepatic lectin-like</fullName>
    </submittedName>
</protein>
<dbReference type="SUPFAM" id="SSF56436">
    <property type="entry name" value="C-type lectin-like"/>
    <property type="match status" value="1"/>
</dbReference>